<feature type="region of interest" description="Disordered" evidence="1">
    <location>
        <begin position="401"/>
        <end position="431"/>
    </location>
</feature>
<keyword evidence="4" id="KW-1185">Reference proteome</keyword>
<dbReference type="PANTHER" id="PTHR42058:SF1">
    <property type="entry name" value="G-PROTEIN COUPLED RECEPTORS FAMILY 2 PROFILE 2 DOMAIN-CONTAINING PROTEIN"/>
    <property type="match status" value="1"/>
</dbReference>
<comment type="caution">
    <text evidence="3">The sequence shown here is derived from an EMBL/GenBank/DDBJ whole genome shotgun (WGS) entry which is preliminary data.</text>
</comment>
<feature type="transmembrane region" description="Helical" evidence="2">
    <location>
        <begin position="148"/>
        <end position="170"/>
    </location>
</feature>
<dbReference type="Gene3D" id="1.20.1070.10">
    <property type="entry name" value="Rhodopsin 7-helix transmembrane proteins"/>
    <property type="match status" value="1"/>
</dbReference>
<keyword evidence="2" id="KW-0812">Transmembrane</keyword>
<dbReference type="Proteomes" id="UP000799776">
    <property type="component" value="Unassembled WGS sequence"/>
</dbReference>
<feature type="transmembrane region" description="Helical" evidence="2">
    <location>
        <begin position="337"/>
        <end position="357"/>
    </location>
</feature>
<evidence type="ECO:0000256" key="1">
    <source>
        <dbReference type="SAM" id="MobiDB-lite"/>
    </source>
</evidence>
<feature type="compositionally biased region" description="Low complexity" evidence="1">
    <location>
        <begin position="499"/>
        <end position="509"/>
    </location>
</feature>
<accession>A0A9P4HUP2</accession>
<feature type="region of interest" description="Disordered" evidence="1">
    <location>
        <begin position="467"/>
        <end position="509"/>
    </location>
</feature>
<reference evidence="3" key="1">
    <citation type="journal article" date="2020" name="Stud. Mycol.">
        <title>101 Dothideomycetes genomes: a test case for predicting lifestyles and emergence of pathogens.</title>
        <authorList>
            <person name="Haridas S."/>
            <person name="Albert R."/>
            <person name="Binder M."/>
            <person name="Bloem J."/>
            <person name="Labutti K."/>
            <person name="Salamov A."/>
            <person name="Andreopoulos B."/>
            <person name="Baker S."/>
            <person name="Barry K."/>
            <person name="Bills G."/>
            <person name="Bluhm B."/>
            <person name="Cannon C."/>
            <person name="Castanera R."/>
            <person name="Culley D."/>
            <person name="Daum C."/>
            <person name="Ezra D."/>
            <person name="Gonzalez J."/>
            <person name="Henrissat B."/>
            <person name="Kuo A."/>
            <person name="Liang C."/>
            <person name="Lipzen A."/>
            <person name="Lutzoni F."/>
            <person name="Magnuson J."/>
            <person name="Mondo S."/>
            <person name="Nolan M."/>
            <person name="Ohm R."/>
            <person name="Pangilinan J."/>
            <person name="Park H.-J."/>
            <person name="Ramirez L."/>
            <person name="Alfaro M."/>
            <person name="Sun H."/>
            <person name="Tritt A."/>
            <person name="Yoshinaga Y."/>
            <person name="Zwiers L.-H."/>
            <person name="Turgeon B."/>
            <person name="Goodwin S."/>
            <person name="Spatafora J."/>
            <person name="Crous P."/>
            <person name="Grigoriev I."/>
        </authorList>
    </citation>
    <scope>NUCLEOTIDE SEQUENCE</scope>
    <source>
        <strain evidence="3">CBS 121410</strain>
    </source>
</reference>
<feature type="transmembrane region" description="Helical" evidence="2">
    <location>
        <begin position="40"/>
        <end position="60"/>
    </location>
</feature>
<feature type="transmembrane region" description="Helical" evidence="2">
    <location>
        <begin position="271"/>
        <end position="294"/>
    </location>
</feature>
<organism evidence="3 4">
    <name type="scientific">Saccharata proteae CBS 121410</name>
    <dbReference type="NCBI Taxonomy" id="1314787"/>
    <lineage>
        <taxon>Eukaryota</taxon>
        <taxon>Fungi</taxon>
        <taxon>Dikarya</taxon>
        <taxon>Ascomycota</taxon>
        <taxon>Pezizomycotina</taxon>
        <taxon>Dothideomycetes</taxon>
        <taxon>Dothideomycetes incertae sedis</taxon>
        <taxon>Botryosphaeriales</taxon>
        <taxon>Saccharataceae</taxon>
        <taxon>Saccharata</taxon>
    </lineage>
</organism>
<dbReference type="InterPro" id="IPR053247">
    <property type="entry name" value="GPCR_GPR1/git3-like"/>
</dbReference>
<proteinExistence type="predicted"/>
<feature type="transmembrane region" description="Helical" evidence="2">
    <location>
        <begin position="190"/>
        <end position="215"/>
    </location>
</feature>
<sequence length="509" mass="57070">MATSNLTLVQEHCPAPFLSEAGFGISGGYFQLSYKIAEGISVAGLAVCLFLIASWIFLPVEKTRRHYLSVCLVVGAISLALGFVVPFAAEPEQCYDDITPNDMYSSLTCAWSGAFIIAGGLSIGMWIFIRALSMHLQICWDVMPGLKFFYLAQGLGWGIVAALFTTTITLTGVSFRFGDACHVNSDHSMAVFWGPLLGMAGASAIVQLATFGYCINVYLKNMWADSPPETESSAGAGGGLPSYSYSSSFRTPRNSARAVYRRVKKVLWLQWRGIVIVVFILIDVVFFSVVFVYLDNRERTALENPEEVLPWVVCLMGHPDRKEECFQMGQTMLVNQATVTAILVMLSLAGLQCWMLLMRWSMVTGWLDYFRDRALKKREFVSLDARRFSSDARAFEMLKISQQQEQAQQQHHHHHQQQQYPFSNHNSSHRNKEALPDYFGKEIQRPYHSPSQSFSVPRVHRRQELEWDPRRTYARGGTGLSMHPPGSGQGRGGGDDYNYRVGGVMPKKT</sequence>
<dbReference type="PANTHER" id="PTHR42058">
    <property type="entry name" value="G_PROTEIN_RECEP_F2_4 DOMAIN-CONTAINING PROTEIN"/>
    <property type="match status" value="1"/>
</dbReference>
<dbReference type="OrthoDB" id="26203at2759"/>
<protein>
    <recommendedName>
        <fullName evidence="5">G-protein coupled receptors family 2 profile 2 domain-containing protein</fullName>
    </recommendedName>
</protein>
<keyword evidence="2" id="KW-1133">Transmembrane helix</keyword>
<feature type="transmembrane region" description="Helical" evidence="2">
    <location>
        <begin position="67"/>
        <end position="89"/>
    </location>
</feature>
<gene>
    <name evidence="3" type="ORF">K490DRAFT_46146</name>
</gene>
<dbReference type="AlphaFoldDB" id="A0A9P4HUP2"/>
<evidence type="ECO:0000256" key="2">
    <source>
        <dbReference type="SAM" id="Phobius"/>
    </source>
</evidence>
<feature type="transmembrane region" description="Helical" evidence="2">
    <location>
        <begin position="109"/>
        <end position="128"/>
    </location>
</feature>
<evidence type="ECO:0000313" key="3">
    <source>
        <dbReference type="EMBL" id="KAF2085610.1"/>
    </source>
</evidence>
<evidence type="ECO:0000313" key="4">
    <source>
        <dbReference type="Proteomes" id="UP000799776"/>
    </source>
</evidence>
<evidence type="ECO:0008006" key="5">
    <source>
        <dbReference type="Google" id="ProtNLM"/>
    </source>
</evidence>
<dbReference type="EMBL" id="ML978729">
    <property type="protein sequence ID" value="KAF2085610.1"/>
    <property type="molecule type" value="Genomic_DNA"/>
</dbReference>
<keyword evidence="2" id="KW-0472">Membrane</keyword>
<name>A0A9P4HUP2_9PEZI</name>